<dbReference type="PROSITE" id="PS01227">
    <property type="entry name" value="UPF0012"/>
    <property type="match status" value="1"/>
</dbReference>
<keyword evidence="4" id="KW-1185">Reference proteome</keyword>
<evidence type="ECO:0000313" key="3">
    <source>
        <dbReference type="EMBL" id="KOG85607.1"/>
    </source>
</evidence>
<feature type="domain" description="CN hydrolase" evidence="2">
    <location>
        <begin position="1"/>
        <end position="151"/>
    </location>
</feature>
<reference evidence="3 4" key="1">
    <citation type="submission" date="2015-07" db="EMBL/GenBank/DDBJ databases">
        <authorList>
            <person name="Ju K.-S."/>
            <person name="Doroghazi J.R."/>
            <person name="Metcalf W.W."/>
        </authorList>
    </citation>
    <scope>NUCLEOTIDE SEQUENCE [LARGE SCALE GENOMIC DNA]</scope>
    <source>
        <strain evidence="3 4">NRRL B-3589</strain>
    </source>
</reference>
<protein>
    <submittedName>
        <fullName evidence="3">Carbon-nitrogen hydrolase</fullName>
    </submittedName>
</protein>
<proteinExistence type="inferred from homology"/>
<comment type="caution">
    <text evidence="3">The sequence shown here is derived from an EMBL/GenBank/DDBJ whole genome shotgun (WGS) entry which is preliminary data.</text>
</comment>
<dbReference type="PANTHER" id="PTHR23088:SF27">
    <property type="entry name" value="DEAMINATED GLUTATHIONE AMIDASE"/>
    <property type="match status" value="1"/>
</dbReference>
<dbReference type="InterPro" id="IPR001110">
    <property type="entry name" value="UPF0012_CS"/>
</dbReference>
<dbReference type="PROSITE" id="PS50263">
    <property type="entry name" value="CN_HYDROLASE"/>
    <property type="match status" value="1"/>
</dbReference>
<dbReference type="InterPro" id="IPR003010">
    <property type="entry name" value="C-N_Hydrolase"/>
</dbReference>
<evidence type="ECO:0000256" key="1">
    <source>
        <dbReference type="ARBA" id="ARBA00010613"/>
    </source>
</evidence>
<dbReference type="Gene3D" id="3.60.110.10">
    <property type="entry name" value="Carbon-nitrogen hydrolase"/>
    <property type="match status" value="1"/>
</dbReference>
<comment type="similarity">
    <text evidence="1">Belongs to the carbon-nitrogen hydrolase superfamily. NIT1/NIT2 family.</text>
</comment>
<dbReference type="PANTHER" id="PTHR23088">
    <property type="entry name" value="NITRILASE-RELATED"/>
    <property type="match status" value="1"/>
</dbReference>
<dbReference type="Proteomes" id="UP000037020">
    <property type="component" value="Unassembled WGS sequence"/>
</dbReference>
<dbReference type="Pfam" id="PF00795">
    <property type="entry name" value="CN_hydrolase"/>
    <property type="match status" value="1"/>
</dbReference>
<feature type="non-terminal residue" evidence="3">
    <location>
        <position position="1"/>
    </location>
</feature>
<keyword evidence="3" id="KW-0378">Hydrolase</keyword>
<dbReference type="EMBL" id="LGUT01003314">
    <property type="protein sequence ID" value="KOG85607.1"/>
    <property type="molecule type" value="Genomic_DNA"/>
</dbReference>
<organism evidence="3 4">
    <name type="scientific">Streptomyces varsoviensis</name>
    <dbReference type="NCBI Taxonomy" id="67373"/>
    <lineage>
        <taxon>Bacteria</taxon>
        <taxon>Bacillati</taxon>
        <taxon>Actinomycetota</taxon>
        <taxon>Actinomycetes</taxon>
        <taxon>Kitasatosporales</taxon>
        <taxon>Streptomycetaceae</taxon>
        <taxon>Streptomyces</taxon>
    </lineage>
</organism>
<dbReference type="GO" id="GO:0016787">
    <property type="term" value="F:hydrolase activity"/>
    <property type="evidence" value="ECO:0007669"/>
    <property type="project" value="UniProtKB-KW"/>
</dbReference>
<gene>
    <name evidence="3" type="ORF">ADK38_35710</name>
</gene>
<name>A0ABR5IWT7_9ACTN</name>
<dbReference type="InterPro" id="IPR036526">
    <property type="entry name" value="C-N_Hydrolase_sf"/>
</dbReference>
<accession>A0ABR5IWT7</accession>
<evidence type="ECO:0000313" key="4">
    <source>
        <dbReference type="Proteomes" id="UP000037020"/>
    </source>
</evidence>
<evidence type="ECO:0000259" key="2">
    <source>
        <dbReference type="PROSITE" id="PS50263"/>
    </source>
</evidence>
<dbReference type="SUPFAM" id="SSF56317">
    <property type="entry name" value="Carbon-nitrogen hydrolase"/>
    <property type="match status" value="1"/>
</dbReference>
<sequence>SGTALYNSVQLIGPAGERLANYRKTHLFGPFETACFTPGDDLVVQADLDGVRLGLLICYDVEFPEAVRAHALAGTELLLAPTALMRPYEIVPRTIIPARAWESQLYLAYANRCGAEGEFDFAGMSCLAAPDGTVRARAGAAEELILADVDTDFLKASRAENSYLADRRPRLYTSLV</sequence>